<evidence type="ECO:0008006" key="3">
    <source>
        <dbReference type="Google" id="ProtNLM"/>
    </source>
</evidence>
<dbReference type="EMBL" id="PGGW01000046">
    <property type="protein sequence ID" value="PJE97224.1"/>
    <property type="molecule type" value="Genomic_DNA"/>
</dbReference>
<gene>
    <name evidence="1" type="ORF">CUT44_13725</name>
</gene>
<name>A0A2M8LZ65_9ACTN</name>
<dbReference type="InterPro" id="IPR037883">
    <property type="entry name" value="Knr4/Smi1-like_sf"/>
</dbReference>
<dbReference type="Proteomes" id="UP000230407">
    <property type="component" value="Unassembled WGS sequence"/>
</dbReference>
<organism evidence="1 2">
    <name type="scientific">Streptomyces carminius</name>
    <dbReference type="NCBI Taxonomy" id="2665496"/>
    <lineage>
        <taxon>Bacteria</taxon>
        <taxon>Bacillati</taxon>
        <taxon>Actinomycetota</taxon>
        <taxon>Actinomycetes</taxon>
        <taxon>Kitasatosporales</taxon>
        <taxon>Streptomycetaceae</taxon>
        <taxon>Streptomyces</taxon>
    </lineage>
</organism>
<evidence type="ECO:0000313" key="2">
    <source>
        <dbReference type="Proteomes" id="UP000230407"/>
    </source>
</evidence>
<evidence type="ECO:0000313" key="1">
    <source>
        <dbReference type="EMBL" id="PJE97224.1"/>
    </source>
</evidence>
<dbReference type="RefSeq" id="WP_100202249.1">
    <property type="nucleotide sequence ID" value="NZ_PGGW01000046.1"/>
</dbReference>
<proteinExistence type="predicted"/>
<keyword evidence="2" id="KW-1185">Reference proteome</keyword>
<protein>
    <recommendedName>
        <fullName evidence="3">SMI1/KNR4 family protein</fullName>
    </recommendedName>
</protein>
<dbReference type="SUPFAM" id="SSF160631">
    <property type="entry name" value="SMI1/KNR4-like"/>
    <property type="match status" value="1"/>
</dbReference>
<comment type="caution">
    <text evidence="1">The sequence shown here is derived from an EMBL/GenBank/DDBJ whole genome shotgun (WGS) entry which is preliminary data.</text>
</comment>
<sequence length="195" mass="22123">MRNNVERLSDLLTVFGGDAGDNVDWEAIKSCYGTDFPEDYKEFVRLFGNGTIEGMIGIRIPVATSDPMIRRVAPLPAAALASSNLDRWAEPSLASLYRLDQILVWGETDSADTLGWIAKDQNPEKWPLAVYERGDGVWKIYDCGMVEFLVKLLQEEFTECPISDTSLMGITNPRFLHDREEERLAEQGVYPWREE</sequence>
<accession>A0A2M8LZ65</accession>
<dbReference type="AlphaFoldDB" id="A0A2M8LZ65"/>
<reference evidence="1 2" key="1">
    <citation type="submission" date="2017-11" db="EMBL/GenBank/DDBJ databases">
        <title>Streptomyces carmine sp. nov., a novel actinomycete isolated from Sophora alopecuroides in Xinjiang, China.</title>
        <authorList>
            <person name="Wang Y."/>
            <person name="Luo X."/>
            <person name="Wan C."/>
            <person name="Zhang L."/>
        </authorList>
    </citation>
    <scope>NUCLEOTIDE SEQUENCE [LARGE SCALE GENOMIC DNA]</scope>
    <source>
        <strain evidence="1 2">TRM SA0054</strain>
    </source>
</reference>